<keyword evidence="7" id="KW-0175">Coiled coil</keyword>
<dbReference type="InterPro" id="IPR003661">
    <property type="entry name" value="HisK_dim/P_dom"/>
</dbReference>
<keyword evidence="3 6" id="KW-0597">Phosphoprotein</keyword>
<proteinExistence type="predicted"/>
<feature type="domain" description="PAC" evidence="12">
    <location>
        <begin position="1853"/>
        <end position="1905"/>
    </location>
</feature>
<feature type="modified residue" description="4-aspartylphosphate" evidence="6">
    <location>
        <position position="2347"/>
    </location>
</feature>
<evidence type="ECO:0000313" key="13">
    <source>
        <dbReference type="EMBL" id="GAA5142337.1"/>
    </source>
</evidence>
<dbReference type="InterPro" id="IPR013656">
    <property type="entry name" value="PAS_4"/>
</dbReference>
<dbReference type="PANTHER" id="PTHR43547">
    <property type="entry name" value="TWO-COMPONENT HISTIDINE KINASE"/>
    <property type="match status" value="1"/>
</dbReference>
<keyword evidence="14" id="KW-1185">Reference proteome</keyword>
<feature type="modified residue" description="4-aspartylphosphate" evidence="6">
    <location>
        <position position="654"/>
    </location>
</feature>
<dbReference type="InterPro" id="IPR003594">
    <property type="entry name" value="HATPase_dom"/>
</dbReference>
<feature type="domain" description="Histidine kinase" evidence="9">
    <location>
        <begin position="337"/>
        <end position="555"/>
    </location>
</feature>
<feature type="domain" description="PAS" evidence="11">
    <location>
        <begin position="1780"/>
        <end position="1850"/>
    </location>
</feature>
<dbReference type="Pfam" id="PF01590">
    <property type="entry name" value="GAF"/>
    <property type="match status" value="1"/>
</dbReference>
<dbReference type="Pfam" id="PF13426">
    <property type="entry name" value="PAS_9"/>
    <property type="match status" value="2"/>
</dbReference>
<dbReference type="InterPro" id="IPR000014">
    <property type="entry name" value="PAS"/>
</dbReference>
<dbReference type="InterPro" id="IPR001610">
    <property type="entry name" value="PAC"/>
</dbReference>
<dbReference type="SUPFAM" id="SSF52172">
    <property type="entry name" value="CheY-like"/>
    <property type="match status" value="2"/>
</dbReference>
<dbReference type="Proteomes" id="UP001499852">
    <property type="component" value="Unassembled WGS sequence"/>
</dbReference>
<dbReference type="InterPro" id="IPR001789">
    <property type="entry name" value="Sig_transdc_resp-reg_receiver"/>
</dbReference>
<evidence type="ECO:0000256" key="7">
    <source>
        <dbReference type="SAM" id="Coils"/>
    </source>
</evidence>
<dbReference type="SMART" id="SM00065">
    <property type="entry name" value="GAF"/>
    <property type="match status" value="3"/>
</dbReference>
<dbReference type="SMART" id="SM00388">
    <property type="entry name" value="HisKA"/>
    <property type="match status" value="2"/>
</dbReference>
<dbReference type="SMART" id="SM00448">
    <property type="entry name" value="REC"/>
    <property type="match status" value="2"/>
</dbReference>
<dbReference type="Pfam" id="PF02518">
    <property type="entry name" value="HATPase_c"/>
    <property type="match status" value="2"/>
</dbReference>
<dbReference type="PROSITE" id="PS50109">
    <property type="entry name" value="HIS_KIN"/>
    <property type="match status" value="2"/>
</dbReference>
<dbReference type="Pfam" id="PF08447">
    <property type="entry name" value="PAS_3"/>
    <property type="match status" value="2"/>
</dbReference>
<comment type="catalytic activity">
    <reaction evidence="1">
        <text>ATP + protein L-histidine = ADP + protein N-phospho-L-histidine.</text>
        <dbReference type="EC" id="2.7.13.3"/>
    </reaction>
</comment>
<feature type="domain" description="PAC" evidence="12">
    <location>
        <begin position="817"/>
        <end position="869"/>
    </location>
</feature>
<dbReference type="InterPro" id="IPR029016">
    <property type="entry name" value="GAF-like_dom_sf"/>
</dbReference>
<feature type="domain" description="Histidine kinase" evidence="9">
    <location>
        <begin position="2048"/>
        <end position="2271"/>
    </location>
</feature>
<dbReference type="Pfam" id="PF13185">
    <property type="entry name" value="GAF_2"/>
    <property type="match status" value="2"/>
</dbReference>
<name>A0ABP9P8C4_9BACT</name>
<dbReference type="Gene3D" id="3.30.565.10">
    <property type="entry name" value="Histidine kinase-like ATPase, C-terminal domain"/>
    <property type="match status" value="2"/>
</dbReference>
<keyword evidence="4" id="KW-0808">Transferase</keyword>
<dbReference type="PANTHER" id="PTHR43547:SF2">
    <property type="entry name" value="HYBRID SIGNAL TRANSDUCTION HISTIDINE KINASE C"/>
    <property type="match status" value="1"/>
</dbReference>
<accession>A0ABP9P8C4</accession>
<feature type="domain" description="PAC" evidence="12">
    <location>
        <begin position="1976"/>
        <end position="2030"/>
    </location>
</feature>
<evidence type="ECO:0000256" key="6">
    <source>
        <dbReference type="PROSITE-ProRule" id="PRU00169"/>
    </source>
</evidence>
<dbReference type="InterPro" id="IPR003018">
    <property type="entry name" value="GAF"/>
</dbReference>
<dbReference type="Gene3D" id="3.30.450.40">
    <property type="match status" value="4"/>
</dbReference>
<dbReference type="Pfam" id="PF00512">
    <property type="entry name" value="HisKA"/>
    <property type="match status" value="2"/>
</dbReference>
<dbReference type="EC" id="2.7.13.3" evidence="2"/>
<feature type="domain" description="PAC" evidence="12">
    <location>
        <begin position="1285"/>
        <end position="1337"/>
    </location>
</feature>
<dbReference type="CDD" id="cd00130">
    <property type="entry name" value="PAS"/>
    <property type="match status" value="6"/>
</dbReference>
<dbReference type="Gene3D" id="3.40.50.2300">
    <property type="match status" value="2"/>
</dbReference>
<dbReference type="SMART" id="SM00091">
    <property type="entry name" value="PAS"/>
    <property type="match status" value="6"/>
</dbReference>
<keyword evidence="5" id="KW-0418">Kinase</keyword>
<dbReference type="InterPro" id="IPR036097">
    <property type="entry name" value="HisK_dim/P_sf"/>
</dbReference>
<evidence type="ECO:0000259" key="12">
    <source>
        <dbReference type="PROSITE" id="PS50113"/>
    </source>
</evidence>
<feature type="domain" description="PAS" evidence="11">
    <location>
        <begin position="1212"/>
        <end position="1282"/>
    </location>
</feature>
<dbReference type="Pfam" id="PF00989">
    <property type="entry name" value="PAS"/>
    <property type="match status" value="1"/>
</dbReference>
<dbReference type="SUPFAM" id="SSF55785">
    <property type="entry name" value="PYP-like sensor domain (PAS domain)"/>
    <property type="match status" value="6"/>
</dbReference>
<feature type="domain" description="PAS" evidence="11">
    <location>
        <begin position="737"/>
        <end position="771"/>
    </location>
</feature>
<dbReference type="InterPro" id="IPR013655">
    <property type="entry name" value="PAS_fold_3"/>
</dbReference>
<feature type="domain" description="PAS" evidence="11">
    <location>
        <begin position="1906"/>
        <end position="1976"/>
    </location>
</feature>
<dbReference type="SUPFAM" id="SSF47384">
    <property type="entry name" value="Homodimeric domain of signal transducing histidine kinase"/>
    <property type="match status" value="2"/>
</dbReference>
<evidence type="ECO:0000256" key="8">
    <source>
        <dbReference type="SAM" id="MobiDB-lite"/>
    </source>
</evidence>
<dbReference type="PROSITE" id="PS50112">
    <property type="entry name" value="PAS"/>
    <property type="match status" value="6"/>
</dbReference>
<dbReference type="SUPFAM" id="SSF55781">
    <property type="entry name" value="GAF domain-like"/>
    <property type="match status" value="4"/>
</dbReference>
<dbReference type="CDD" id="cd16922">
    <property type="entry name" value="HATPase_EvgS-ArcB-TorS-like"/>
    <property type="match status" value="2"/>
</dbReference>
<evidence type="ECO:0000256" key="4">
    <source>
        <dbReference type="ARBA" id="ARBA00022679"/>
    </source>
</evidence>
<feature type="domain" description="Response regulatory" evidence="10">
    <location>
        <begin position="2298"/>
        <end position="2411"/>
    </location>
</feature>
<dbReference type="EMBL" id="BAABIA010000005">
    <property type="protein sequence ID" value="GAA5142337.1"/>
    <property type="molecule type" value="Genomic_DNA"/>
</dbReference>
<feature type="domain" description="PAS" evidence="11">
    <location>
        <begin position="1338"/>
        <end position="1408"/>
    </location>
</feature>
<comment type="caution">
    <text evidence="13">The sequence shown here is derived from an EMBL/GenBank/DDBJ whole genome shotgun (WGS) entry which is preliminary data.</text>
</comment>
<dbReference type="SMART" id="SM00387">
    <property type="entry name" value="HATPase_c"/>
    <property type="match status" value="2"/>
</dbReference>
<evidence type="ECO:0000256" key="1">
    <source>
        <dbReference type="ARBA" id="ARBA00000085"/>
    </source>
</evidence>
<dbReference type="InterPro" id="IPR004358">
    <property type="entry name" value="Sig_transdc_His_kin-like_C"/>
</dbReference>
<organism evidence="13 14">
    <name type="scientific">Prosthecobacter algae</name>
    <dbReference type="NCBI Taxonomy" id="1144682"/>
    <lineage>
        <taxon>Bacteria</taxon>
        <taxon>Pseudomonadati</taxon>
        <taxon>Verrucomicrobiota</taxon>
        <taxon>Verrucomicrobiia</taxon>
        <taxon>Verrucomicrobiales</taxon>
        <taxon>Verrucomicrobiaceae</taxon>
        <taxon>Prosthecobacter</taxon>
    </lineage>
</organism>
<dbReference type="NCBIfam" id="TIGR00229">
    <property type="entry name" value="sensory_box"/>
    <property type="match status" value="5"/>
</dbReference>
<feature type="domain" description="PAS" evidence="11">
    <location>
        <begin position="1654"/>
        <end position="1724"/>
    </location>
</feature>
<dbReference type="CDD" id="cd17574">
    <property type="entry name" value="REC_OmpR"/>
    <property type="match status" value="1"/>
</dbReference>
<dbReference type="PROSITE" id="PS50110">
    <property type="entry name" value="RESPONSE_REGULATORY"/>
    <property type="match status" value="2"/>
</dbReference>
<reference evidence="14" key="1">
    <citation type="journal article" date="2019" name="Int. J. Syst. Evol. Microbiol.">
        <title>The Global Catalogue of Microorganisms (GCM) 10K type strain sequencing project: providing services to taxonomists for standard genome sequencing and annotation.</title>
        <authorList>
            <consortium name="The Broad Institute Genomics Platform"/>
            <consortium name="The Broad Institute Genome Sequencing Center for Infectious Disease"/>
            <person name="Wu L."/>
            <person name="Ma J."/>
        </authorList>
    </citation>
    <scope>NUCLEOTIDE SEQUENCE [LARGE SCALE GENOMIC DNA]</scope>
    <source>
        <strain evidence="14">JCM 18053</strain>
    </source>
</reference>
<evidence type="ECO:0000259" key="9">
    <source>
        <dbReference type="PROSITE" id="PS50109"/>
    </source>
</evidence>
<dbReference type="Gene3D" id="1.10.287.130">
    <property type="match status" value="2"/>
</dbReference>
<dbReference type="PROSITE" id="PS50113">
    <property type="entry name" value="PAC"/>
    <property type="match status" value="6"/>
</dbReference>
<feature type="coiled-coil region" evidence="7">
    <location>
        <begin position="304"/>
        <end position="331"/>
    </location>
</feature>
<dbReference type="SUPFAM" id="SSF55874">
    <property type="entry name" value="ATPase domain of HSP90 chaperone/DNA topoisomerase II/histidine kinase"/>
    <property type="match status" value="2"/>
</dbReference>
<dbReference type="InterPro" id="IPR013767">
    <property type="entry name" value="PAS_fold"/>
</dbReference>
<feature type="domain" description="PAC" evidence="12">
    <location>
        <begin position="1727"/>
        <end position="1779"/>
    </location>
</feature>
<evidence type="ECO:0000259" key="11">
    <source>
        <dbReference type="PROSITE" id="PS50112"/>
    </source>
</evidence>
<dbReference type="SMART" id="SM00086">
    <property type="entry name" value="PAC"/>
    <property type="match status" value="7"/>
</dbReference>
<dbReference type="InterPro" id="IPR036890">
    <property type="entry name" value="HATPase_C_sf"/>
</dbReference>
<protein>
    <recommendedName>
        <fullName evidence="2">histidine kinase</fullName>
        <ecNumber evidence="2">2.7.13.3</ecNumber>
    </recommendedName>
</protein>
<dbReference type="Gene3D" id="3.30.450.20">
    <property type="entry name" value="PAS domain"/>
    <property type="match status" value="7"/>
</dbReference>
<feature type="domain" description="PAC" evidence="12">
    <location>
        <begin position="1411"/>
        <end position="1463"/>
    </location>
</feature>
<gene>
    <name evidence="13" type="ORF">GCM10023213_28100</name>
</gene>
<dbReference type="InterPro" id="IPR000700">
    <property type="entry name" value="PAS-assoc_C"/>
</dbReference>
<dbReference type="Pfam" id="PF08448">
    <property type="entry name" value="PAS_4"/>
    <property type="match status" value="1"/>
</dbReference>
<dbReference type="InterPro" id="IPR005467">
    <property type="entry name" value="His_kinase_dom"/>
</dbReference>
<feature type="region of interest" description="Disordered" evidence="8">
    <location>
        <begin position="550"/>
        <end position="572"/>
    </location>
</feature>
<dbReference type="InterPro" id="IPR011006">
    <property type="entry name" value="CheY-like_superfamily"/>
</dbReference>
<dbReference type="CDD" id="cd00082">
    <property type="entry name" value="HisKA"/>
    <property type="match status" value="2"/>
</dbReference>
<evidence type="ECO:0000256" key="5">
    <source>
        <dbReference type="ARBA" id="ARBA00022777"/>
    </source>
</evidence>
<evidence type="ECO:0000256" key="3">
    <source>
        <dbReference type="ARBA" id="ARBA00022553"/>
    </source>
</evidence>
<dbReference type="InterPro" id="IPR035965">
    <property type="entry name" value="PAS-like_dom_sf"/>
</dbReference>
<evidence type="ECO:0000259" key="10">
    <source>
        <dbReference type="PROSITE" id="PS50110"/>
    </source>
</evidence>
<feature type="domain" description="Response regulatory" evidence="10">
    <location>
        <begin position="606"/>
        <end position="721"/>
    </location>
</feature>
<dbReference type="PRINTS" id="PR00344">
    <property type="entry name" value="BCTRLSENSOR"/>
</dbReference>
<sequence length="2413" mass="267293">MGRRMREFDWSQHPLGPLDSWPQSLKTTISLMLNSRFAMWMGWGPDFWFFCNDAYLPTLGLKKDWLGEPATIVWKEIWQDVGPRAESVVRSGVATWDEGLQLFLERSGFSEETYHTFSYSPIPGDDENVGGMLCVVTEETERIISERRLSLLRDLATGLTGVTTEGDLCAAFQHCIQQEPKDLPFALIYLAQPCGEETQLSCCHGVSPGHRAAPASLRFGGEDNVWPLACRTTSPGIQCLEDLHTRFEDLPGSAWDKPSSRAAIIPILEQGTDQPAGHLVVGLNPYRPFDAPYQGFLELLAGQISAALSNVRAYERQIRRAEELAAIDRAKTVFFSNVSHEFRTPLTLMLGPLEDLLGQAGEAAAGNGRELLSVAHRNGLRLLKLVNTLLDFSRLEAGRLEAAFEPLDLAAVTADLAESFAPAMKRAGLDFRVECPPLREPVFVDRDLWEKIVLNLISNAFKFTLEGSIRISLRDGPEMVELAVADTGAGIPQSAQSSLFERFFRVQGTEGRSHEGTGIGLALVAELVKLHGGTVTVESQPGLGSTFTVRLPRGRDHLPPEQVRPGVKPHAHRSDGAFLAETERWLPTDLPAAPASGSVLGSSRKRILLADDNADMREYVSHLLATRFEVQTVADGQAALATVQTWRPDLVLSDVMMPGLDGFGLLQALRQDPATRMIPVILLSARAGEEARVEGLDAGADDYLIKPFDSRELLARVSTHLSLAQSRQESARQASQAEERLQHMLTLLPAGVYTCDQKGQITFFNPRAAELWKRTPNLNDPETRFCGFHRILLEDGSAIAPEQSPMAEAVLHGKSFRNMEAEVERPDGTRFTASVSIDPLWDDQGRIIGAINIFQDVTESRATASALKLELEDRQRDVRHATFLSALSQQLSLLNDPRDLLRVASEKVGQHLECDRCWFVEVADSFEWLTVMEDWTHEGAPRLAGRFHPEDFASLDLWQKITCQVVAVGDVAEHELTCEFASRFEPLGLRSFAVAPFSNSGPVRTLLAVGSARPRNWREDELRLLDNVVSRVRPLVEQARAALDVQIRGERMQLLSETLAQLLGARNPETVVRELFAKVTTHLRADTYFNFMVTPAGDALELHSCAGIDEETARAMHRLNFGQAVCGTVAQTCQSIVANDIQNSDYDKANLVRGLGIQTYACNPLIAGGELLGTLSFASRVRTHFDEDELKFIRIVTHSAALVLEQLKSSEARQRLASIVTSSDDAIISKNLDGIITSWNLGAQRMFGYSADEMIGQPITLLVPAERQDEEPTILQRIRRGEYIHHYETVRQRKDGGLVDISLTISPIKDAEGRIIGASKIGRDITERRKNELELVRREQLYRSIGESINYGIWVCDAEGRSVYTSESFLKLVGITQEQCANDGWSAVLHPDDAESTLAEWQEICRQGGIWEKELRYKGVDGQWHPVLSRGIPIRNPKGEIVQWAGINLDISTFKKTEEALRQQSQILAVLNHVSSSLVAERNLEKIVQTVTDASREISGAQFGAFFYNVTNEKGEAYTLYTLSGIPREAFSKFPMASNAEFFAQTFRGEGVVRVDDVLADPRYGKNALYHGMPAGQLPVRSYLAVPVVSSSGQVIGGMFFGHDEPGMFTEATEGLLMGMAAQAAIAIDNAELYTSLHRELEQVKRVETALRASERRWRDMAEAMPHLVWTSVADGSWDFVSPQWCTYTGRREEEQRGHGWTEAVHPEDRQVLEKAWNEAAHTRSIVDVEVRIRRADGQYRWFKTRAMPVMDEAGKIIKWYGSNTDIEDIKLTDTILREREARLSAIFAQAGSGIVQTNLEGGITMVNDAYCEIVARTRDELLGMNVHAITHPEDRTQNMAVFEAMIKGGASFIIEKRDILPDGTYVWVRNSVVGIRNGLGDVIAGLIITQDITDSREAENALRASEEQLRLVTDHAPVLLAQFDQQHRYKFVNRPYAERYGFEPQEVIGKHARDVVSDNAYRSALPMIERAFRGERVEFEMAIPYEALGPRWGHVIFVPERSADGDVVGIVSVLTDITMRKQAEHDLEQARDRALEAVRAKDDFLARLSHELRTPLSPVLLLASEGSKSRDIPESARADFETIRKNVDLEARLIDDLLDITRITRGKLALDLHPMDLNDIIRDALATIRGEADGKQVRMDLDLVPTPLPVLADAVRLQQVLWNLLNNAVKFTAAQGSIRIVTRLEDEGRSVCVEVSDTGIGMTEDEIHRIFDAFSQGDHAAKGGSQHFGGLGLGLAITRMLVDLHQGQISATSAGRGQGATFVVKLPRVTDGGPLTLPSLPAQDVSAAPAASLSPLRILLVEDHEPTRIALSSLLRRRRHEVSTAGSLAEARVLAADQSFDLLISDLGLPDGTGYELMEELATQLPLKGIAVSGFGMEQDLVRSRNAGFVTHLIKPVRIEALEAALAVLPGR</sequence>
<evidence type="ECO:0000313" key="14">
    <source>
        <dbReference type="Proteomes" id="UP001499852"/>
    </source>
</evidence>
<dbReference type="Pfam" id="PF00072">
    <property type="entry name" value="Response_reg"/>
    <property type="match status" value="2"/>
</dbReference>
<evidence type="ECO:0000256" key="2">
    <source>
        <dbReference type="ARBA" id="ARBA00012438"/>
    </source>
</evidence>